<evidence type="ECO:0000256" key="2">
    <source>
        <dbReference type="SAM" id="Phobius"/>
    </source>
</evidence>
<organism evidence="3">
    <name type="scientific">viral metagenome</name>
    <dbReference type="NCBI Taxonomy" id="1070528"/>
    <lineage>
        <taxon>unclassified sequences</taxon>
        <taxon>metagenomes</taxon>
        <taxon>organismal metagenomes</taxon>
    </lineage>
</organism>
<accession>A0A6C0KDY2</accession>
<name>A0A6C0KDY2_9ZZZZ</name>
<feature type="compositionally biased region" description="Basic and acidic residues" evidence="1">
    <location>
        <begin position="293"/>
        <end position="303"/>
    </location>
</feature>
<keyword evidence="2" id="KW-0812">Transmembrane</keyword>
<proteinExistence type="predicted"/>
<feature type="transmembrane region" description="Helical" evidence="2">
    <location>
        <begin position="210"/>
        <end position="235"/>
    </location>
</feature>
<evidence type="ECO:0000313" key="3">
    <source>
        <dbReference type="EMBL" id="QHU14910.1"/>
    </source>
</evidence>
<evidence type="ECO:0008006" key="4">
    <source>
        <dbReference type="Google" id="ProtNLM"/>
    </source>
</evidence>
<dbReference type="AlphaFoldDB" id="A0A6C0KDY2"/>
<evidence type="ECO:0000256" key="1">
    <source>
        <dbReference type="SAM" id="MobiDB-lite"/>
    </source>
</evidence>
<keyword evidence="2" id="KW-1133">Transmembrane helix</keyword>
<reference evidence="3" key="1">
    <citation type="journal article" date="2020" name="Nature">
        <title>Giant virus diversity and host interactions through global metagenomics.</title>
        <authorList>
            <person name="Schulz F."/>
            <person name="Roux S."/>
            <person name="Paez-Espino D."/>
            <person name="Jungbluth S."/>
            <person name="Walsh D.A."/>
            <person name="Denef V.J."/>
            <person name="McMahon K.D."/>
            <person name="Konstantinidis K.T."/>
            <person name="Eloe-Fadrosh E.A."/>
            <person name="Kyrpides N.C."/>
            <person name="Woyke T."/>
        </authorList>
    </citation>
    <scope>NUCLEOTIDE SEQUENCE</scope>
    <source>
        <strain evidence="3">GVMAG-S-1102244-55</strain>
    </source>
</reference>
<sequence length="318" mass="35862">MSLIPDLKLKPLEEIIGDKKEEKKQEEGRAILPARCENCGKIYYVREGRESYEYEKGKPLGFCSGECRGMFDLDPLNSYTYQMINDDDSSDDEMDQVKMDENDAAITGGMRGGATEITDNTLEKKLIDATAPYNEKAARNAQNFAKASIEVGKAILDQLKLDPVAFINKAKNLGIKITEITKEGIFLLFPGDNSMGESVDKLIMSGSKLYFLPVRILGTIAITIFLSMFDVFIPLKFLEKIHGLKPFIDLIMKYSSIVPTILKNLKIPNLSLGSLIDSDVMDASFLRKGSKYEYKPTRNTDGGRKKKRKTRRKKRRKN</sequence>
<keyword evidence="2" id="KW-0472">Membrane</keyword>
<feature type="compositionally biased region" description="Basic residues" evidence="1">
    <location>
        <begin position="304"/>
        <end position="318"/>
    </location>
</feature>
<dbReference type="EMBL" id="MN740847">
    <property type="protein sequence ID" value="QHU14910.1"/>
    <property type="molecule type" value="Genomic_DNA"/>
</dbReference>
<feature type="region of interest" description="Disordered" evidence="1">
    <location>
        <begin position="293"/>
        <end position="318"/>
    </location>
</feature>
<protein>
    <recommendedName>
        <fullName evidence="4">TRASH domain-containing protein</fullName>
    </recommendedName>
</protein>